<sequence length="88" mass="9953">MVEEYRGNRRKRRARSIARYIAFAVFACLLPAVIASSARAGPLSSREDWAIGAISILFAVMLLVTAFLVRNLTRNLLSGFRNRQQNRL</sequence>
<name>A0A839AHA9_9HYPH</name>
<feature type="transmembrane region" description="Helical" evidence="1">
    <location>
        <begin position="50"/>
        <end position="69"/>
    </location>
</feature>
<keyword evidence="1" id="KW-0812">Transmembrane</keyword>
<dbReference type="RefSeq" id="WP_182165686.1">
    <property type="nucleotide sequence ID" value="NZ_JACFXV010000053.1"/>
</dbReference>
<keyword evidence="1" id="KW-1133">Transmembrane helix</keyword>
<gene>
    <name evidence="2" type="ORF">H2509_12275</name>
</gene>
<evidence type="ECO:0000256" key="1">
    <source>
        <dbReference type="SAM" id="Phobius"/>
    </source>
</evidence>
<dbReference type="AlphaFoldDB" id="A0A839AHA9"/>
<evidence type="ECO:0000313" key="2">
    <source>
        <dbReference type="EMBL" id="MBA5777899.1"/>
    </source>
</evidence>
<organism evidence="2 3">
    <name type="scientific">Stappia albiluteola</name>
    <dbReference type="NCBI Taxonomy" id="2758565"/>
    <lineage>
        <taxon>Bacteria</taxon>
        <taxon>Pseudomonadati</taxon>
        <taxon>Pseudomonadota</taxon>
        <taxon>Alphaproteobacteria</taxon>
        <taxon>Hyphomicrobiales</taxon>
        <taxon>Stappiaceae</taxon>
        <taxon>Stappia</taxon>
    </lineage>
</organism>
<accession>A0A839AHA9</accession>
<dbReference type="Proteomes" id="UP000541109">
    <property type="component" value="Unassembled WGS sequence"/>
</dbReference>
<protein>
    <submittedName>
        <fullName evidence="2">Uncharacterized protein</fullName>
    </submittedName>
</protein>
<comment type="caution">
    <text evidence="2">The sequence shown here is derived from an EMBL/GenBank/DDBJ whole genome shotgun (WGS) entry which is preliminary data.</text>
</comment>
<evidence type="ECO:0000313" key="3">
    <source>
        <dbReference type="Proteomes" id="UP000541109"/>
    </source>
</evidence>
<reference evidence="2 3" key="1">
    <citation type="submission" date="2020-07" db="EMBL/GenBank/DDBJ databases">
        <title>Stappia sp., F7233, whole genome shotgun sequencing project.</title>
        <authorList>
            <person name="Jiang S."/>
            <person name="Liu Z.W."/>
            <person name="Du Z.J."/>
        </authorList>
    </citation>
    <scope>NUCLEOTIDE SEQUENCE [LARGE SCALE GENOMIC DNA]</scope>
    <source>
        <strain evidence="2 3">F7233</strain>
    </source>
</reference>
<keyword evidence="3" id="KW-1185">Reference proteome</keyword>
<dbReference type="EMBL" id="JACFXV010000053">
    <property type="protein sequence ID" value="MBA5777899.1"/>
    <property type="molecule type" value="Genomic_DNA"/>
</dbReference>
<proteinExistence type="predicted"/>
<keyword evidence="1" id="KW-0472">Membrane</keyword>